<organism evidence="1 2">
    <name type="scientific">Vespertiliibacter pulmonis</name>
    <dbReference type="NCBI Taxonomy" id="1443036"/>
    <lineage>
        <taxon>Bacteria</taxon>
        <taxon>Pseudomonadati</taxon>
        <taxon>Pseudomonadota</taxon>
        <taxon>Gammaproteobacteria</taxon>
        <taxon>Pasteurellales</taxon>
        <taxon>Pasteurellaceae</taxon>
        <taxon>Vespertiliibacter</taxon>
    </lineage>
</organism>
<evidence type="ECO:0008006" key="3">
    <source>
        <dbReference type="Google" id="ProtNLM"/>
    </source>
</evidence>
<evidence type="ECO:0000313" key="1">
    <source>
        <dbReference type="EMBL" id="RPE86061.1"/>
    </source>
</evidence>
<name>A0A3N4W4F9_9PAST</name>
<dbReference type="Pfam" id="PF06892">
    <property type="entry name" value="Phage_CP76"/>
    <property type="match status" value="1"/>
</dbReference>
<dbReference type="GO" id="GO:0003677">
    <property type="term" value="F:DNA binding"/>
    <property type="evidence" value="ECO:0007669"/>
    <property type="project" value="InterPro"/>
</dbReference>
<dbReference type="RefSeq" id="WP_124210621.1">
    <property type="nucleotide sequence ID" value="NZ_CP016615.1"/>
</dbReference>
<reference evidence="1 2" key="1">
    <citation type="submission" date="2018-11" db="EMBL/GenBank/DDBJ databases">
        <title>Genomic Encyclopedia of Type Strains, Phase IV (KMG-IV): sequencing the most valuable type-strain genomes for metagenomic binning, comparative biology and taxonomic classification.</title>
        <authorList>
            <person name="Goeker M."/>
        </authorList>
    </citation>
    <scope>NUCLEOTIDE SEQUENCE [LARGE SCALE GENOMIC DNA]</scope>
    <source>
        <strain evidence="1 2">DSM 27238</strain>
    </source>
</reference>
<dbReference type="InterPro" id="IPR009679">
    <property type="entry name" value="Phage_186_CII-like"/>
</dbReference>
<dbReference type="AlphaFoldDB" id="A0A3N4W4F9"/>
<comment type="caution">
    <text evidence="1">The sequence shown here is derived from an EMBL/GenBank/DDBJ whole genome shotgun (WGS) entry which is preliminary data.</text>
</comment>
<dbReference type="EMBL" id="RKQP01000001">
    <property type="protein sequence ID" value="RPE86061.1"/>
    <property type="molecule type" value="Genomic_DNA"/>
</dbReference>
<protein>
    <recommendedName>
        <fullName evidence="3">Phage regulatory protein CII</fullName>
    </recommendedName>
</protein>
<keyword evidence="2" id="KW-1185">Reference proteome</keyword>
<dbReference type="OrthoDB" id="5690615at2"/>
<accession>A0A3N4W4F9</accession>
<sequence>MNSKDIQRLLLIDCKNSSGGITSLAHALSKCPKIFSNKINVECESNHLSFQEAIDLIVMTNSIRTLSAMASSVDHILVPMPNCNVSNADVVQRFVDLSIQCGQLGQKMKKAMAEDSELGVALSIKEKREMANVVKQMTAICLCLELELDEK</sequence>
<dbReference type="Proteomes" id="UP000281691">
    <property type="component" value="Unassembled WGS sequence"/>
</dbReference>
<gene>
    <name evidence="1" type="ORF">EDC46_0452</name>
</gene>
<evidence type="ECO:0000313" key="2">
    <source>
        <dbReference type="Proteomes" id="UP000281691"/>
    </source>
</evidence>
<proteinExistence type="predicted"/>